<dbReference type="PROSITE" id="PS51819">
    <property type="entry name" value="VOC"/>
    <property type="match status" value="1"/>
</dbReference>
<dbReference type="CDD" id="cd07246">
    <property type="entry name" value="VOC_like"/>
    <property type="match status" value="1"/>
</dbReference>
<dbReference type="PANTHER" id="PTHR34109">
    <property type="entry name" value="BNAUNNG04460D PROTEIN-RELATED"/>
    <property type="match status" value="1"/>
</dbReference>
<sequence length="158" mass="17447">MSQKVDPIPEGYHAITPHLVVKGCAAALEFYKKAFGAEETIRMPMPGSDLIMHAELQIGDSKVMLVDEMPNMQCLSPQHFNGTPVTIHLMCEDVDAMMKQAEEAGATVNMPPADMFWGDRYGKLTDPYGHSWSVATHIADPTMEEMQQAMEAMMGGEE</sequence>
<dbReference type="AlphaFoldDB" id="A0A8A4TPW7"/>
<dbReference type="InterPro" id="IPR037523">
    <property type="entry name" value="VOC_core"/>
</dbReference>
<reference evidence="2" key="1">
    <citation type="submission" date="2021-03" db="EMBL/GenBank/DDBJ databases">
        <title>Acanthopleuribacteraceae sp. M133.</title>
        <authorList>
            <person name="Wang G."/>
        </authorList>
    </citation>
    <scope>NUCLEOTIDE SEQUENCE</scope>
    <source>
        <strain evidence="2">M133</strain>
    </source>
</reference>
<dbReference type="SUPFAM" id="SSF54593">
    <property type="entry name" value="Glyoxalase/Bleomycin resistance protein/Dihydroxybiphenyl dioxygenase"/>
    <property type="match status" value="1"/>
</dbReference>
<evidence type="ECO:0000313" key="3">
    <source>
        <dbReference type="Proteomes" id="UP000663929"/>
    </source>
</evidence>
<evidence type="ECO:0000313" key="2">
    <source>
        <dbReference type="EMBL" id="QTD51477.1"/>
    </source>
</evidence>
<name>A0A8A4TPW7_SULCO</name>
<organism evidence="2 3">
    <name type="scientific">Sulfidibacter corallicola</name>
    <dbReference type="NCBI Taxonomy" id="2818388"/>
    <lineage>
        <taxon>Bacteria</taxon>
        <taxon>Pseudomonadati</taxon>
        <taxon>Acidobacteriota</taxon>
        <taxon>Holophagae</taxon>
        <taxon>Acanthopleuribacterales</taxon>
        <taxon>Acanthopleuribacteraceae</taxon>
        <taxon>Sulfidibacter</taxon>
    </lineage>
</organism>
<evidence type="ECO:0000259" key="1">
    <source>
        <dbReference type="PROSITE" id="PS51819"/>
    </source>
</evidence>
<dbReference type="Gene3D" id="3.30.720.120">
    <property type="match status" value="1"/>
</dbReference>
<proteinExistence type="predicted"/>
<accession>A0A8A4TPW7</accession>
<protein>
    <submittedName>
        <fullName evidence="2">VOC family protein</fullName>
    </submittedName>
</protein>
<dbReference type="InterPro" id="IPR004360">
    <property type="entry name" value="Glyas_Fos-R_dOase_dom"/>
</dbReference>
<dbReference type="EMBL" id="CP071793">
    <property type="protein sequence ID" value="QTD51477.1"/>
    <property type="molecule type" value="Genomic_DNA"/>
</dbReference>
<dbReference type="Pfam" id="PF00903">
    <property type="entry name" value="Glyoxalase"/>
    <property type="match status" value="1"/>
</dbReference>
<feature type="domain" description="VOC" evidence="1">
    <location>
        <begin position="11"/>
        <end position="137"/>
    </location>
</feature>
<dbReference type="PANTHER" id="PTHR34109:SF1">
    <property type="entry name" value="VOC DOMAIN-CONTAINING PROTEIN"/>
    <property type="match status" value="1"/>
</dbReference>
<dbReference type="Proteomes" id="UP000663929">
    <property type="component" value="Chromosome"/>
</dbReference>
<dbReference type="InterPro" id="IPR029068">
    <property type="entry name" value="Glyas_Bleomycin-R_OHBP_Dase"/>
</dbReference>
<dbReference type="KEGG" id="scor:J3U87_03325"/>
<gene>
    <name evidence="2" type="ORF">J3U87_03325</name>
</gene>
<dbReference type="Gene3D" id="3.30.720.110">
    <property type="match status" value="1"/>
</dbReference>
<keyword evidence="3" id="KW-1185">Reference proteome</keyword>
<dbReference type="RefSeq" id="WP_237381606.1">
    <property type="nucleotide sequence ID" value="NZ_CP071793.1"/>
</dbReference>